<organism evidence="4">
    <name type="scientific">marine metagenome</name>
    <dbReference type="NCBI Taxonomy" id="408172"/>
    <lineage>
        <taxon>unclassified sequences</taxon>
        <taxon>metagenomes</taxon>
        <taxon>ecological metagenomes</taxon>
    </lineage>
</organism>
<dbReference type="SUPFAM" id="SSF63829">
    <property type="entry name" value="Calcium-dependent phosphotriesterase"/>
    <property type="match status" value="1"/>
</dbReference>
<evidence type="ECO:0008006" key="5">
    <source>
        <dbReference type="Google" id="ProtNLM"/>
    </source>
</evidence>
<keyword evidence="3" id="KW-0325">Glycoprotein</keyword>
<evidence type="ECO:0000256" key="3">
    <source>
        <dbReference type="ARBA" id="ARBA00023180"/>
    </source>
</evidence>
<evidence type="ECO:0000256" key="1">
    <source>
        <dbReference type="ARBA" id="ARBA00022729"/>
    </source>
</evidence>
<reference evidence="4" key="1">
    <citation type="submission" date="2018-05" db="EMBL/GenBank/DDBJ databases">
        <authorList>
            <person name="Lanie J.A."/>
            <person name="Ng W.-L."/>
            <person name="Kazmierczak K.M."/>
            <person name="Andrzejewski T.M."/>
            <person name="Davidsen T.M."/>
            <person name="Wayne K.J."/>
            <person name="Tettelin H."/>
            <person name="Glass J.I."/>
            <person name="Rusch D."/>
            <person name="Podicherti R."/>
            <person name="Tsui H.-C.T."/>
            <person name="Winkler M.E."/>
        </authorList>
    </citation>
    <scope>NUCLEOTIDE SEQUENCE</scope>
</reference>
<dbReference type="InterPro" id="IPR001258">
    <property type="entry name" value="NHL_repeat"/>
</dbReference>
<dbReference type="InterPro" id="IPR019405">
    <property type="entry name" value="Lactonase_7-beta_prop"/>
</dbReference>
<name>A0A383BNH0_9ZZZZ</name>
<evidence type="ECO:0000256" key="2">
    <source>
        <dbReference type="ARBA" id="ARBA00022737"/>
    </source>
</evidence>
<feature type="non-terminal residue" evidence="4">
    <location>
        <position position="244"/>
    </location>
</feature>
<gene>
    <name evidence="4" type="ORF">METZ01_LOCUS474640</name>
</gene>
<dbReference type="Pfam" id="PF10282">
    <property type="entry name" value="Lactonase"/>
    <property type="match status" value="1"/>
</dbReference>
<feature type="non-terminal residue" evidence="4">
    <location>
        <position position="1"/>
    </location>
</feature>
<evidence type="ECO:0000313" key="4">
    <source>
        <dbReference type="EMBL" id="SVE21786.1"/>
    </source>
</evidence>
<dbReference type="EMBL" id="UINC01202128">
    <property type="protein sequence ID" value="SVE21786.1"/>
    <property type="molecule type" value="Genomic_DNA"/>
</dbReference>
<keyword evidence="2" id="KW-0677">Repeat</keyword>
<dbReference type="AlphaFoldDB" id="A0A383BNH0"/>
<dbReference type="InterPro" id="IPR011042">
    <property type="entry name" value="6-blade_b-propeller_TolB-like"/>
</dbReference>
<dbReference type="Gene3D" id="2.120.10.30">
    <property type="entry name" value="TolB, C-terminal domain"/>
    <property type="match status" value="1"/>
</dbReference>
<keyword evidence="1" id="KW-0732">Signal</keyword>
<dbReference type="PROSITE" id="PS51125">
    <property type="entry name" value="NHL"/>
    <property type="match status" value="1"/>
</dbReference>
<sequence length="244" mass="26453">QGWGGPGDGYEWPSNEHGIEVDDQDYVWLGGNGGGESSDDMLLKFSRDGELIMQIGGRNTSGGNTDTDNLNRPAEAAVYRDTNEVFVADGYGNRRVIVFDAQTGAYKRMWGAFDNEPIDASDEQPPSDAELGPPQFGTVHGIEVSNDGLVYVSDRDLNRIQVFSIDGDYQTQVFVNRDANANSVAGLAFSPDPAQQFVFVADLGNNHIHILDRETLDVLDSFGEQGLEPGQFGGVHHLAIDSQG</sequence>
<proteinExistence type="predicted"/>
<accession>A0A383BNH0</accession>
<protein>
    <recommendedName>
        <fullName evidence="5">6-bladed beta-propeller</fullName>
    </recommendedName>
</protein>
<dbReference type="PANTHER" id="PTHR10680">
    <property type="entry name" value="PEPTIDYL-GLYCINE ALPHA-AMIDATING MONOOXYGENASE"/>
    <property type="match status" value="1"/>
</dbReference>